<proteinExistence type="predicted"/>
<dbReference type="PANTHER" id="PTHR24274:SF2">
    <property type="entry name" value="CYSTEINE PEPTIDASE, PUTATIVE-RELATED"/>
    <property type="match status" value="1"/>
</dbReference>
<dbReference type="GO" id="GO:0031514">
    <property type="term" value="C:motile cilium"/>
    <property type="evidence" value="ECO:0007669"/>
    <property type="project" value="TreeGrafter"/>
</dbReference>
<dbReference type="Pfam" id="PF24569">
    <property type="entry name" value="CFAP161"/>
    <property type="match status" value="1"/>
</dbReference>
<dbReference type="InterPro" id="IPR036300">
    <property type="entry name" value="MIR_dom_sf"/>
</dbReference>
<dbReference type="OMA" id="IIHCKTN"/>
<dbReference type="VEuPathDB" id="TriTrypDB:BSAL_47110c"/>
<gene>
    <name evidence="1" type="ORF">BSAL_47110c</name>
</gene>
<dbReference type="PANTHER" id="PTHR24274">
    <property type="entry name" value="CILIA- AND FLAGELLA-ASSOCIATED PROTEIN 161"/>
    <property type="match status" value="1"/>
</dbReference>
<evidence type="ECO:0000313" key="2">
    <source>
        <dbReference type="Proteomes" id="UP000051952"/>
    </source>
</evidence>
<accession>A0A0S4JVF9</accession>
<sequence length="257" mass="28380">MSKSKTRLGNWQEEIAFEEDKKKLQKALQSTGGLLSQQILAKVQQHTVPCTLGQLGDVLQYGVPFLFQNTSNDGALAIDMDDRILGPLGWKVNCSTTPSREATLRSSWVVMPNPTGGATISDPVCYGNKVLICSVAELADPPVFLASEMKTPQSCSKFSKNQEVYFTPNTGIGSLWSFEYSNPEYRQDVEGQPINPTSPVVLKHVATNNFLATTNFHFTNDFGSENEICCARLQTFASKSRTAPERSENYWRIVGAI</sequence>
<reference evidence="2" key="1">
    <citation type="submission" date="2015-09" db="EMBL/GenBank/DDBJ databases">
        <authorList>
            <consortium name="Pathogen Informatics"/>
        </authorList>
    </citation>
    <scope>NUCLEOTIDE SEQUENCE [LARGE SCALE GENOMIC DNA]</scope>
    <source>
        <strain evidence="2">Lake Konstanz</strain>
    </source>
</reference>
<dbReference type="Proteomes" id="UP000051952">
    <property type="component" value="Unassembled WGS sequence"/>
</dbReference>
<dbReference type="GO" id="GO:0060271">
    <property type="term" value="P:cilium assembly"/>
    <property type="evidence" value="ECO:0007669"/>
    <property type="project" value="TreeGrafter"/>
</dbReference>
<dbReference type="EMBL" id="CYKH01002227">
    <property type="protein sequence ID" value="CUG94223.1"/>
    <property type="molecule type" value="Genomic_DNA"/>
</dbReference>
<keyword evidence="2" id="KW-1185">Reference proteome</keyword>
<evidence type="ECO:0000313" key="1">
    <source>
        <dbReference type="EMBL" id="CUG94223.1"/>
    </source>
</evidence>
<protein>
    <submittedName>
        <fullName evidence="1">Uncharacterized protein</fullName>
    </submittedName>
</protein>
<organism evidence="1 2">
    <name type="scientific">Bodo saltans</name>
    <name type="common">Flagellated protozoan</name>
    <dbReference type="NCBI Taxonomy" id="75058"/>
    <lineage>
        <taxon>Eukaryota</taxon>
        <taxon>Discoba</taxon>
        <taxon>Euglenozoa</taxon>
        <taxon>Kinetoplastea</taxon>
        <taxon>Metakinetoplastina</taxon>
        <taxon>Eubodonida</taxon>
        <taxon>Bodonidae</taxon>
        <taxon>Bodo</taxon>
    </lineage>
</organism>
<name>A0A0S4JVF9_BODSA</name>
<dbReference type="OrthoDB" id="444540at2759"/>
<dbReference type="SUPFAM" id="SSF82109">
    <property type="entry name" value="MIR domain"/>
    <property type="match status" value="1"/>
</dbReference>
<dbReference type="InterPro" id="IPR055325">
    <property type="entry name" value="CF161"/>
</dbReference>
<dbReference type="Gene3D" id="2.80.10.50">
    <property type="match status" value="1"/>
</dbReference>
<dbReference type="AlphaFoldDB" id="A0A0S4JVF9"/>